<dbReference type="InterPro" id="IPR056165">
    <property type="entry name" value="Beta-prop_ELP1_2nd"/>
</dbReference>
<gene>
    <name evidence="13" type="ORF">CDD81_6259</name>
</gene>
<feature type="domain" description="ELP1 TPR" evidence="10">
    <location>
        <begin position="884"/>
        <end position="1048"/>
    </location>
</feature>
<accession>A0A2C5XHS7</accession>
<dbReference type="GO" id="GO:0005634">
    <property type="term" value="C:nucleus"/>
    <property type="evidence" value="ECO:0007669"/>
    <property type="project" value="UniProtKB-SubCell"/>
</dbReference>
<keyword evidence="4" id="KW-0819">tRNA processing</keyword>
<evidence type="ECO:0000259" key="9">
    <source>
        <dbReference type="Pfam" id="PF23797"/>
    </source>
</evidence>
<dbReference type="PANTHER" id="PTHR12747">
    <property type="entry name" value="ELONGATOR COMPLEX PROTEIN 1"/>
    <property type="match status" value="1"/>
</dbReference>
<evidence type="ECO:0000313" key="14">
    <source>
        <dbReference type="Proteomes" id="UP000226192"/>
    </source>
</evidence>
<keyword evidence="6" id="KW-0539">Nucleus</keyword>
<feature type="domain" description="ELP1 N-terminal second beta-propeller" evidence="9">
    <location>
        <begin position="389"/>
        <end position="647"/>
    </location>
</feature>
<dbReference type="Pfam" id="PF23925">
    <property type="entry name" value="A-sol_ELP1"/>
    <property type="match status" value="1"/>
</dbReference>
<dbReference type="GO" id="GO:0005829">
    <property type="term" value="C:cytosol"/>
    <property type="evidence" value="ECO:0007669"/>
    <property type="project" value="TreeGrafter"/>
</dbReference>
<evidence type="ECO:0000256" key="2">
    <source>
        <dbReference type="ARBA" id="ARBA00006086"/>
    </source>
</evidence>
<proteinExistence type="inferred from homology"/>
<comment type="pathway">
    <text evidence="1">tRNA modification; 5-methoxycarbonylmethyl-2-thiouridine-tRNA biosynthesis.</text>
</comment>
<name>A0A2C5XHS7_9HYPO</name>
<evidence type="ECO:0000313" key="13">
    <source>
        <dbReference type="EMBL" id="PHH63108.1"/>
    </source>
</evidence>
<evidence type="ECO:0000259" key="12">
    <source>
        <dbReference type="Pfam" id="PF23936"/>
    </source>
</evidence>
<evidence type="ECO:0000259" key="11">
    <source>
        <dbReference type="Pfam" id="PF23925"/>
    </source>
</evidence>
<evidence type="ECO:0000256" key="3">
    <source>
        <dbReference type="ARBA" id="ARBA00022490"/>
    </source>
</evidence>
<keyword evidence="3 6" id="KW-0963">Cytoplasm</keyword>
<evidence type="ECO:0000256" key="7">
    <source>
        <dbReference type="SAM" id="MobiDB-lite"/>
    </source>
</evidence>
<dbReference type="InterPro" id="IPR015943">
    <property type="entry name" value="WD40/YVTN_repeat-like_dom_sf"/>
</dbReference>
<dbReference type="InterPro" id="IPR056164">
    <property type="entry name" value="Beta-prop_ELP1_1st"/>
</dbReference>
<dbReference type="GO" id="GO:0002926">
    <property type="term" value="P:tRNA wobble base 5-methoxycarbonylmethyl-2-thiouridinylation"/>
    <property type="evidence" value="ECO:0007669"/>
    <property type="project" value="TreeGrafter"/>
</dbReference>
<dbReference type="Pfam" id="PF23878">
    <property type="entry name" value="TPR_ELP1"/>
    <property type="match status" value="1"/>
</dbReference>
<dbReference type="InterPro" id="IPR006849">
    <property type="entry name" value="Elp1"/>
</dbReference>
<dbReference type="InterPro" id="IPR056167">
    <property type="entry name" value="A-sol_ELP1"/>
</dbReference>
<reference evidence="13 14" key="1">
    <citation type="submission" date="2017-06" db="EMBL/GenBank/DDBJ databases">
        <title>Ant-infecting Ophiocordyceps genomes reveal a high diversity of potential behavioral manipulation genes and a possible major role for enterotoxins.</title>
        <authorList>
            <person name="De Bekker C."/>
            <person name="Evans H.C."/>
            <person name="Brachmann A."/>
            <person name="Hughes D.P."/>
        </authorList>
    </citation>
    <scope>NUCLEOTIDE SEQUENCE [LARGE SCALE GENOMIC DNA]</scope>
    <source>
        <strain evidence="13 14">Map64</strain>
    </source>
</reference>
<organism evidence="13 14">
    <name type="scientific">Ophiocordyceps australis</name>
    <dbReference type="NCBI Taxonomy" id="1399860"/>
    <lineage>
        <taxon>Eukaryota</taxon>
        <taxon>Fungi</taxon>
        <taxon>Dikarya</taxon>
        <taxon>Ascomycota</taxon>
        <taxon>Pezizomycotina</taxon>
        <taxon>Sordariomycetes</taxon>
        <taxon>Hypocreomycetidae</taxon>
        <taxon>Hypocreales</taxon>
        <taxon>Ophiocordycipitaceae</taxon>
        <taxon>Ophiocordyceps</taxon>
    </lineage>
</organism>
<dbReference type="EMBL" id="NJET01000056">
    <property type="protein sequence ID" value="PHH63108.1"/>
    <property type="molecule type" value="Genomic_DNA"/>
</dbReference>
<dbReference type="Proteomes" id="UP000226192">
    <property type="component" value="Unassembled WGS sequence"/>
</dbReference>
<comment type="similarity">
    <text evidence="2 6">Belongs to the ELP1/IKA1 family.</text>
</comment>
<dbReference type="Pfam" id="PF04762">
    <property type="entry name" value="Beta-prop_ELP1_1st"/>
    <property type="match status" value="1"/>
</dbReference>
<evidence type="ECO:0000256" key="5">
    <source>
        <dbReference type="ARBA" id="ARBA00029535"/>
    </source>
</evidence>
<dbReference type="InterPro" id="IPR056166">
    <property type="entry name" value="TPR_ELP1"/>
</dbReference>
<dbReference type="GO" id="GO:0033588">
    <property type="term" value="C:elongator holoenzyme complex"/>
    <property type="evidence" value="ECO:0007669"/>
    <property type="project" value="InterPro"/>
</dbReference>
<evidence type="ECO:0000256" key="1">
    <source>
        <dbReference type="ARBA" id="ARBA00005043"/>
    </source>
</evidence>
<evidence type="ECO:0000256" key="4">
    <source>
        <dbReference type="ARBA" id="ARBA00022694"/>
    </source>
</evidence>
<dbReference type="PIRSF" id="PIRSF017233">
    <property type="entry name" value="IKAP"/>
    <property type="match status" value="1"/>
</dbReference>
<keyword evidence="14" id="KW-1185">Reference proteome</keyword>
<dbReference type="GO" id="GO:0000049">
    <property type="term" value="F:tRNA binding"/>
    <property type="evidence" value="ECO:0007669"/>
    <property type="project" value="TreeGrafter"/>
</dbReference>
<comment type="function">
    <text evidence="6">Component of the elongator complex which is required for multiple tRNA modifications, including mcm5U (5-methoxycarbonylmethyl uridine), mcm5s2U (5-methoxycarbonylmethyl-2-thiouridine), and ncm5U (5-carbamoylmethyl uridine). The elongator complex catalyzes formation of carboxymethyluridine in the wobble base at position 34 in tRNAs.</text>
</comment>
<dbReference type="InterPro" id="IPR056169">
    <property type="entry name" value="HB_ELP1"/>
</dbReference>
<evidence type="ECO:0000259" key="8">
    <source>
        <dbReference type="Pfam" id="PF04762"/>
    </source>
</evidence>
<feature type="region of interest" description="Disordered" evidence="7">
    <location>
        <begin position="1149"/>
        <end position="1169"/>
    </location>
</feature>
<sequence>MRNLRNLRFSSWAVPDKGAISAACWDPDTDSVLCTIGPSAQSSSVELVRLAAADESTTIASWDAPSPAPDELPVDRVVSLHHLGGSATTCLIFEGGDIVTLTGPDRIEIVGSIDAGITAAAWSPDEELLAVITKADTLVLMGASFDPIADISLLPNDLSASKHVSVGWGHKETQFQGRGAKALRDPTIPEKVDQGLASPYEDGGTTISWRGDGAYLAVNSAQNASRRVVRIYSREGELDSASEPIDGLEAALSWRPSGNLIAGIQRLSDGVQVVFFERNGLRHGQFSLRCPSNSDESPHAKIRLQWNSDSTVLGVFFGSWVQLWTMGNYHWYLKQEIATGNGLHSMTWHPDKPLRFAATTETSVLVAEYVFNTVRASCRPPHDSGLVAVVDGQTVKLTPFRMANVPPPMSLFDVALDSPLIDVVFGPQSASLAAMHNQGINVYHMPLEKGRHARPHLKTRVLFSTVDSAKGLVPLRVCCVAEDRFRCTGYRPGWGFLHFDFDVNAGCLSLIEDKRALLSTATHEDGHSTQGYGQDASGNIYKLTERDSVQLPIRFPLHLACFEMCTLQDEVAAVGLSRNGHLYANSRQLAKNCTSFVTTPRHVVFTTSNHLVKFVHLDSQVQDLEVPADDVERDERCRSVERGSRLVVAMPSNMTLVLQMPRGNLETISPRAMVVAGIRSLIEEKNYGRAFSYCRSQRVDMNILYDHRPAQFLANVDLFLDEMKQVAWIDLFLSSLREEDVTKTMYQDTRRELHQTDAAVSGADGAADPSGSKVNAICDGLLRALQPLKATHLQNIITAHVCKVPPALDDGLVLVADIMRQDEKLAEKAVEHVCFLVDVNRVYDHAIGLYNLELALLVAQQSQRDPREYVPFMQSLHALPEQRRKFAIDDYLARRVKALGHLKALQVFDEVCSYTTKHGLYQDALGLFRYDEARLRALTGLYAEHLESKSCFREAGLAHESLGNWAKATSCYRAAGASCWQECLFAAQQQSPALSPNAMTDLASTLADALWEAKDFGAAATIHLDYLGSLETAVRCLCKGSLFADAMRLVAQQGRPELLSTALDSGLADALGTTTEFLADCRAQLQAQVPRVTELRRRAAQDPLAFYEGERAHGDVPDDVSIAPSSRLSTSASLFTRYTGGANLSTVASGVSRATSKNRRREEKKRARGRKGTVYEEEYLVNSLRRLVERVAAATTDVERLVAALVRRNMAERARAVEGLLASVVECCEGAVEDVFAPASLEGSREEDKAAQEAWRPTGGDAVLQDWMQARSNRLEPPLVRQVHKLSLLG</sequence>
<evidence type="ECO:0000259" key="10">
    <source>
        <dbReference type="Pfam" id="PF23878"/>
    </source>
</evidence>
<comment type="caution">
    <text evidence="13">The sequence shown here is derived from an EMBL/GenBank/DDBJ whole genome shotgun (WGS) entry which is preliminary data.</text>
</comment>
<dbReference type="PANTHER" id="PTHR12747:SF0">
    <property type="entry name" value="ELONGATOR COMPLEX PROTEIN 1"/>
    <property type="match status" value="1"/>
</dbReference>
<feature type="domain" description="ELP1 first N-terminal beta-propeller" evidence="8">
    <location>
        <begin position="1"/>
        <end position="350"/>
    </location>
</feature>
<evidence type="ECO:0000256" key="6">
    <source>
        <dbReference type="PIRNR" id="PIRNR017233"/>
    </source>
</evidence>
<feature type="domain" description="ELP1 alpha-solenoid" evidence="11">
    <location>
        <begin position="671"/>
        <end position="876"/>
    </location>
</feature>
<dbReference type="Pfam" id="PF23936">
    <property type="entry name" value="HB_ELP1"/>
    <property type="match status" value="1"/>
</dbReference>
<dbReference type="STRING" id="1399860.A0A2C5XHS7"/>
<dbReference type="Gene3D" id="2.130.10.10">
    <property type="entry name" value="YVTN repeat-like/Quinoprotein amine dehydrogenase"/>
    <property type="match status" value="1"/>
</dbReference>
<protein>
    <recommendedName>
        <fullName evidence="5 6">Elongator complex protein 1</fullName>
    </recommendedName>
</protein>
<dbReference type="OrthoDB" id="40048at2759"/>
<dbReference type="SUPFAM" id="SSF69322">
    <property type="entry name" value="Tricorn protease domain 2"/>
    <property type="match status" value="1"/>
</dbReference>
<feature type="domain" description="ELP1 three-helical bundle" evidence="12">
    <location>
        <begin position="1058"/>
        <end position="1234"/>
    </location>
</feature>
<comment type="subcellular location">
    <subcellularLocation>
        <location evidence="6">Cytoplasm</location>
    </subcellularLocation>
    <subcellularLocation>
        <location evidence="6">Nucleus</location>
    </subcellularLocation>
</comment>
<dbReference type="Pfam" id="PF23797">
    <property type="entry name" value="Beta-prop_ELP1_2nd"/>
    <property type="match status" value="1"/>
</dbReference>
<dbReference type="UniPathway" id="UPA00988"/>